<evidence type="ECO:0000313" key="1">
    <source>
        <dbReference type="EMBL" id="MBP2474015.1"/>
    </source>
</evidence>
<evidence type="ECO:0000313" key="2">
    <source>
        <dbReference type="Proteomes" id="UP001519363"/>
    </source>
</evidence>
<sequence length="119" mass="13820">MTNRAWTQADTEAAKRMTEWDPAPVSWGCDCGRPCWHGEICPHCHGRLRHVDRSPDTFDLDPVRWTEWYRCTNERCLVGVHSMDVSYPDRPWGFTDENGRIVVGPGVAHPYHRTGRFPR</sequence>
<dbReference type="EMBL" id="JAGIOO010000001">
    <property type="protein sequence ID" value="MBP2474015.1"/>
    <property type="molecule type" value="Genomic_DNA"/>
</dbReference>
<proteinExistence type="predicted"/>
<gene>
    <name evidence="1" type="ORF">JOF53_002887</name>
</gene>
<dbReference type="RefSeq" id="WP_086789433.1">
    <property type="nucleotide sequence ID" value="NZ_JAGIOO010000001.1"/>
</dbReference>
<accession>A0ABS5ABR4</accession>
<keyword evidence="2" id="KW-1185">Reference proteome</keyword>
<dbReference type="Proteomes" id="UP001519363">
    <property type="component" value="Unassembled WGS sequence"/>
</dbReference>
<reference evidence="1 2" key="1">
    <citation type="submission" date="2021-03" db="EMBL/GenBank/DDBJ databases">
        <title>Sequencing the genomes of 1000 actinobacteria strains.</title>
        <authorList>
            <person name="Klenk H.-P."/>
        </authorList>
    </citation>
    <scope>NUCLEOTIDE SEQUENCE [LARGE SCALE GENOMIC DNA]</scope>
    <source>
        <strain evidence="1 2">DSM 44580</strain>
    </source>
</reference>
<organism evidence="1 2">
    <name type="scientific">Crossiella equi</name>
    <dbReference type="NCBI Taxonomy" id="130796"/>
    <lineage>
        <taxon>Bacteria</taxon>
        <taxon>Bacillati</taxon>
        <taxon>Actinomycetota</taxon>
        <taxon>Actinomycetes</taxon>
        <taxon>Pseudonocardiales</taxon>
        <taxon>Pseudonocardiaceae</taxon>
        <taxon>Crossiella</taxon>
    </lineage>
</organism>
<comment type="caution">
    <text evidence="1">The sequence shown here is derived from an EMBL/GenBank/DDBJ whole genome shotgun (WGS) entry which is preliminary data.</text>
</comment>
<protein>
    <submittedName>
        <fullName evidence="1">Uncharacterized protein</fullName>
    </submittedName>
</protein>
<name>A0ABS5ABR4_9PSEU</name>